<dbReference type="RefSeq" id="WP_192819603.1">
    <property type="nucleotide sequence ID" value="NZ_CP062310.1"/>
</dbReference>
<dbReference type="AlphaFoldDB" id="A0A7L9FJ11"/>
<dbReference type="Proteomes" id="UP000594121">
    <property type="component" value="Chromosome"/>
</dbReference>
<dbReference type="Gene3D" id="3.30.300.100">
    <property type="entry name" value="MTH677-like"/>
    <property type="match status" value="1"/>
</dbReference>
<dbReference type="EMBL" id="CP062310">
    <property type="protein sequence ID" value="QOJ79631.1"/>
    <property type="molecule type" value="Genomic_DNA"/>
</dbReference>
<evidence type="ECO:0000313" key="1">
    <source>
        <dbReference type="EMBL" id="QOJ79631.1"/>
    </source>
</evidence>
<name>A0A7L9FJ11_9CREN</name>
<dbReference type="GeneID" id="59149037"/>
<keyword evidence="2" id="KW-1185">Reference proteome</keyword>
<organism evidence="1 2">
    <name type="scientific">Infirmifilum lucidum</name>
    <dbReference type="NCBI Taxonomy" id="2776706"/>
    <lineage>
        <taxon>Archaea</taxon>
        <taxon>Thermoproteota</taxon>
        <taxon>Thermoprotei</taxon>
        <taxon>Thermofilales</taxon>
        <taxon>Thermofilaceae</taxon>
        <taxon>Infirmifilum</taxon>
    </lineage>
</organism>
<gene>
    <name evidence="1" type="ORF">IG193_04035</name>
</gene>
<protein>
    <recommendedName>
        <fullName evidence="3">DUF3194 domain-containing protein</fullName>
    </recommendedName>
</protein>
<proteinExistence type="predicted"/>
<dbReference type="InParanoid" id="A0A7L9FJ11"/>
<evidence type="ECO:0008006" key="3">
    <source>
        <dbReference type="Google" id="ProtNLM"/>
    </source>
</evidence>
<sequence length="91" mass="10530">MSRPYFDGVVDLVLQYILKRVEEELPHDPSLQVAVSISMGEDWPYEFSIEVQLDSRVYDRERLEKTVNKIIEEAVKIAEKALREKGLAPLP</sequence>
<dbReference type="InterPro" id="IPR035954">
    <property type="entry name" value="MTH677-like_sf"/>
</dbReference>
<accession>A0A7L9FJ11</accession>
<dbReference type="KEGG" id="thel:IG193_04035"/>
<evidence type="ECO:0000313" key="2">
    <source>
        <dbReference type="Proteomes" id="UP000594121"/>
    </source>
</evidence>
<reference evidence="1 2" key="1">
    <citation type="submission" date="2020-10" db="EMBL/GenBank/DDBJ databases">
        <title>Thermofilum lucidum 3507LT sp. nov. a novel member of Thermofilaceae family isolated from Chile hot spring, and proposal of description order Thermofilales.</title>
        <authorList>
            <person name="Zayulina K.S."/>
            <person name="Elcheninov A.G."/>
            <person name="Toshchakov S.V."/>
            <person name="Kublanov I.V."/>
        </authorList>
    </citation>
    <scope>NUCLEOTIDE SEQUENCE [LARGE SCALE GENOMIC DNA]</scope>
    <source>
        <strain evidence="1 2">3507LT</strain>
    </source>
</reference>